<evidence type="ECO:0000313" key="3">
    <source>
        <dbReference type="Proteomes" id="UP000275356"/>
    </source>
</evidence>
<keyword evidence="1" id="KW-1133">Transmembrane helix</keyword>
<protein>
    <submittedName>
        <fullName evidence="2">Uncharacterized protein</fullName>
    </submittedName>
</protein>
<proteinExistence type="predicted"/>
<organism evidence="2 3">
    <name type="scientific">Salana multivorans</name>
    <dbReference type="NCBI Taxonomy" id="120377"/>
    <lineage>
        <taxon>Bacteria</taxon>
        <taxon>Bacillati</taxon>
        <taxon>Actinomycetota</taxon>
        <taxon>Actinomycetes</taxon>
        <taxon>Micrococcales</taxon>
        <taxon>Beutenbergiaceae</taxon>
        <taxon>Salana</taxon>
    </lineage>
</organism>
<sequence>MDGRVRVLRGVGAATASTALALGFHLAGGGAAPGPLGLLVPLILSCVGASAMMSRSPRLLTTMAAACLAQVVFHVSFSLGAVATGSAAVISAIPGGHHHGGAEGAAEIAAVVDRASHGGGVEHSMLHGDVRMWSMHLVAAIVTALVLHRGEVLVRWLVAFGRAAVAAVLPATPLLVEPGEGPRVVVCAPVDVLRLLLLTRVVPGRAPPLGLAA</sequence>
<evidence type="ECO:0000313" key="2">
    <source>
        <dbReference type="EMBL" id="ROR96336.1"/>
    </source>
</evidence>
<accession>A0A3N2D968</accession>
<dbReference type="AlphaFoldDB" id="A0A3N2D968"/>
<feature type="transmembrane region" description="Helical" evidence="1">
    <location>
        <begin position="130"/>
        <end position="147"/>
    </location>
</feature>
<keyword evidence="1" id="KW-0472">Membrane</keyword>
<name>A0A3N2D968_9MICO</name>
<reference evidence="2 3" key="1">
    <citation type="submission" date="2018-11" db="EMBL/GenBank/DDBJ databases">
        <title>Sequencing the genomes of 1000 actinobacteria strains.</title>
        <authorList>
            <person name="Klenk H.-P."/>
        </authorList>
    </citation>
    <scope>NUCLEOTIDE SEQUENCE [LARGE SCALE GENOMIC DNA]</scope>
    <source>
        <strain evidence="2 3">DSM 13521</strain>
    </source>
</reference>
<gene>
    <name evidence="2" type="ORF">EDD28_0919</name>
</gene>
<evidence type="ECO:0000256" key="1">
    <source>
        <dbReference type="SAM" id="Phobius"/>
    </source>
</evidence>
<feature type="transmembrane region" description="Helical" evidence="1">
    <location>
        <begin position="34"/>
        <end position="53"/>
    </location>
</feature>
<feature type="transmembrane region" description="Helical" evidence="1">
    <location>
        <begin position="65"/>
        <end position="93"/>
    </location>
</feature>
<dbReference type="Proteomes" id="UP000275356">
    <property type="component" value="Unassembled WGS sequence"/>
</dbReference>
<keyword evidence="3" id="KW-1185">Reference proteome</keyword>
<comment type="caution">
    <text evidence="2">The sequence shown here is derived from an EMBL/GenBank/DDBJ whole genome shotgun (WGS) entry which is preliminary data.</text>
</comment>
<dbReference type="EMBL" id="RKHQ01000001">
    <property type="protein sequence ID" value="ROR96336.1"/>
    <property type="molecule type" value="Genomic_DNA"/>
</dbReference>
<feature type="transmembrane region" description="Helical" evidence="1">
    <location>
        <begin position="7"/>
        <end position="28"/>
    </location>
</feature>
<keyword evidence="1" id="KW-0812">Transmembrane</keyword>